<keyword evidence="1" id="KW-0812">Transmembrane</keyword>
<evidence type="ECO:0000313" key="3">
    <source>
        <dbReference type="Proteomes" id="UP000198386"/>
    </source>
</evidence>
<evidence type="ECO:0000313" key="2">
    <source>
        <dbReference type="EMBL" id="SNR93606.1"/>
    </source>
</evidence>
<evidence type="ECO:0000256" key="1">
    <source>
        <dbReference type="SAM" id="Phobius"/>
    </source>
</evidence>
<keyword evidence="1" id="KW-1133">Transmembrane helix</keyword>
<protein>
    <submittedName>
        <fullName evidence="2">Uncharacterized protein</fullName>
    </submittedName>
</protein>
<dbReference type="AlphaFoldDB" id="A0A239AD74"/>
<reference evidence="3" key="1">
    <citation type="submission" date="2017-06" db="EMBL/GenBank/DDBJ databases">
        <authorList>
            <person name="Varghese N."/>
            <person name="Submissions S."/>
        </authorList>
    </citation>
    <scope>NUCLEOTIDE SEQUENCE [LARGE SCALE GENOMIC DNA]</scope>
    <source>
        <strain evidence="3">DSM 45423</strain>
    </source>
</reference>
<dbReference type="Proteomes" id="UP000198386">
    <property type="component" value="Unassembled WGS sequence"/>
</dbReference>
<keyword evidence="1" id="KW-0472">Membrane</keyword>
<name>A0A239AD74_9ACTN</name>
<organism evidence="2 3">
    <name type="scientific">Geodermatophilus saharensis</name>
    <dbReference type="NCBI Taxonomy" id="1137994"/>
    <lineage>
        <taxon>Bacteria</taxon>
        <taxon>Bacillati</taxon>
        <taxon>Actinomycetota</taxon>
        <taxon>Actinomycetes</taxon>
        <taxon>Geodermatophilales</taxon>
        <taxon>Geodermatophilaceae</taxon>
        <taxon>Geodermatophilus</taxon>
    </lineage>
</organism>
<gene>
    <name evidence="2" type="ORF">SAMN04488107_0720</name>
</gene>
<keyword evidence="3" id="KW-1185">Reference proteome</keyword>
<feature type="transmembrane region" description="Helical" evidence="1">
    <location>
        <begin position="20"/>
        <end position="41"/>
    </location>
</feature>
<feature type="transmembrane region" description="Helical" evidence="1">
    <location>
        <begin position="48"/>
        <end position="73"/>
    </location>
</feature>
<dbReference type="EMBL" id="FZOH01000001">
    <property type="protein sequence ID" value="SNR93606.1"/>
    <property type="molecule type" value="Genomic_DNA"/>
</dbReference>
<feature type="transmembrane region" description="Helical" evidence="1">
    <location>
        <begin position="93"/>
        <end position="121"/>
    </location>
</feature>
<accession>A0A239AD74</accession>
<sequence length="138" mass="13484">MGGGPVPGPGGPVPRPGSVVAAGVLGLLLAAYTLVYALLLFSAVSISLGYAVVGAVFLGISGLAAVGAVQTLLGRGSRLLTAGGAAFALLTGLGLVTALVTGSVGLWPVVLLAVGVAVAVLPNRPASRSWFAAVRERR</sequence>
<proteinExistence type="predicted"/>